<feature type="domain" description="Glycosyltransferase subfamily 4-like N-terminal" evidence="3">
    <location>
        <begin position="9"/>
        <end position="162"/>
    </location>
</feature>
<keyword evidence="2" id="KW-0808">Transferase</keyword>
<comment type="caution">
    <text evidence="4">The sequence shown here is derived from an EMBL/GenBank/DDBJ whole genome shotgun (WGS) entry which is preliminary data.</text>
</comment>
<reference evidence="4" key="1">
    <citation type="submission" date="2021-02" db="EMBL/GenBank/DDBJ databases">
        <title>Draft genome sequence of Microbispora sp. RL4-1S isolated from rice leaves in Thailand.</title>
        <authorList>
            <person name="Muangham S."/>
            <person name="Duangmal K."/>
        </authorList>
    </citation>
    <scope>NUCLEOTIDE SEQUENCE</scope>
    <source>
        <strain evidence="4">RL4-1S</strain>
    </source>
</reference>
<evidence type="ECO:0000256" key="2">
    <source>
        <dbReference type="ARBA" id="ARBA00022679"/>
    </source>
</evidence>
<evidence type="ECO:0000313" key="4">
    <source>
        <dbReference type="EMBL" id="MBP2703458.1"/>
    </source>
</evidence>
<gene>
    <name evidence="4" type="ORF">JOL79_06560</name>
</gene>
<organism evidence="4 5">
    <name type="scientific">Microbispora oryzae</name>
    <dbReference type="NCBI Taxonomy" id="2806554"/>
    <lineage>
        <taxon>Bacteria</taxon>
        <taxon>Bacillati</taxon>
        <taxon>Actinomycetota</taxon>
        <taxon>Actinomycetes</taxon>
        <taxon>Streptosporangiales</taxon>
        <taxon>Streptosporangiaceae</taxon>
        <taxon>Microbispora</taxon>
    </lineage>
</organism>
<dbReference type="InterPro" id="IPR028098">
    <property type="entry name" value="Glyco_trans_4-like_N"/>
</dbReference>
<accession>A0A940WIM0</accession>
<dbReference type="RefSeq" id="WP_210155169.1">
    <property type="nucleotide sequence ID" value="NZ_JAFCNB010000003.1"/>
</dbReference>
<dbReference type="Gene3D" id="3.40.50.2000">
    <property type="entry name" value="Glycogen Phosphorylase B"/>
    <property type="match status" value="2"/>
</dbReference>
<dbReference type="SUPFAM" id="SSF53756">
    <property type="entry name" value="UDP-Glycosyltransferase/glycogen phosphorylase"/>
    <property type="match status" value="1"/>
</dbReference>
<dbReference type="EMBL" id="JAFCNB010000003">
    <property type="protein sequence ID" value="MBP2703458.1"/>
    <property type="molecule type" value="Genomic_DNA"/>
</dbReference>
<evidence type="ECO:0000256" key="1">
    <source>
        <dbReference type="ARBA" id="ARBA00022676"/>
    </source>
</evidence>
<sequence length="359" mass="36726">MLVLGTSSGGVGRHVRMLAGGLAGMGHDVLVAGPAATEEAFGFAAAGAVFAGVEISDRPHPAADLRSAARLRALARGAGAVHAHGLRAGALAALALLAARRRPRLVVTLHNAATAGGAIGAVYRVLERVVARRADHVLVVSPDLGARLRAAGARTVSPAVVPAPALARPARTPEEVRAELRERLPGLTGDRPVLLTVARLAQQKGLETLLDAAAGPYKGEPVFVIAGDGPLRPALQARIDAEKLPVILYGWAATAELLQVAAALLVPSRWEGQPLNVQEALRAGRPIIATRVGGIPGLVGDAALLVPPGDAGALSREIGRVLGDPALAERLATASARRGAELPGEREALRSALEAYESA</sequence>
<evidence type="ECO:0000313" key="5">
    <source>
        <dbReference type="Proteomes" id="UP000674234"/>
    </source>
</evidence>
<keyword evidence="1" id="KW-0328">Glycosyltransferase</keyword>
<dbReference type="GO" id="GO:0016757">
    <property type="term" value="F:glycosyltransferase activity"/>
    <property type="evidence" value="ECO:0007669"/>
    <property type="project" value="UniProtKB-KW"/>
</dbReference>
<dbReference type="Proteomes" id="UP000674234">
    <property type="component" value="Unassembled WGS sequence"/>
</dbReference>
<keyword evidence="5" id="KW-1185">Reference proteome</keyword>
<name>A0A940WIM0_9ACTN</name>
<evidence type="ECO:0000259" key="3">
    <source>
        <dbReference type="Pfam" id="PF13579"/>
    </source>
</evidence>
<dbReference type="Pfam" id="PF13692">
    <property type="entry name" value="Glyco_trans_1_4"/>
    <property type="match status" value="1"/>
</dbReference>
<dbReference type="InterPro" id="IPR050194">
    <property type="entry name" value="Glycosyltransferase_grp1"/>
</dbReference>
<dbReference type="PANTHER" id="PTHR45947">
    <property type="entry name" value="SULFOQUINOVOSYL TRANSFERASE SQD2"/>
    <property type="match status" value="1"/>
</dbReference>
<dbReference type="CDD" id="cd03801">
    <property type="entry name" value="GT4_PimA-like"/>
    <property type="match status" value="1"/>
</dbReference>
<proteinExistence type="predicted"/>
<dbReference type="GO" id="GO:1901137">
    <property type="term" value="P:carbohydrate derivative biosynthetic process"/>
    <property type="evidence" value="ECO:0007669"/>
    <property type="project" value="UniProtKB-ARBA"/>
</dbReference>
<dbReference type="PANTHER" id="PTHR45947:SF3">
    <property type="entry name" value="SULFOQUINOVOSYL TRANSFERASE SQD2"/>
    <property type="match status" value="1"/>
</dbReference>
<dbReference type="AlphaFoldDB" id="A0A940WIM0"/>
<protein>
    <submittedName>
        <fullName evidence="4">Glycosyltransferase family 4 protein</fullName>
    </submittedName>
</protein>
<dbReference type="Pfam" id="PF13579">
    <property type="entry name" value="Glyco_trans_4_4"/>
    <property type="match status" value="1"/>
</dbReference>